<feature type="domain" description="PrcB C-terminal" evidence="2">
    <location>
        <begin position="79"/>
        <end position="135"/>
    </location>
</feature>
<evidence type="ECO:0000313" key="4">
    <source>
        <dbReference type="Proteomes" id="UP000671879"/>
    </source>
</evidence>
<sequence>MSLFRAAALFCLLFASATPLFASEPVPLAWYGVASSHYEPGPARGAWILADEGDLPLVPPTLRLKAQEALRSLEPRETLLFLSAGMRSTGGYRVAVTDVRCDGSKVLVLWAVQGPPPGAMVSQALTHPMALVRIPAPLPAIELREATRRSD</sequence>
<dbReference type="RefSeq" id="WP_274373989.1">
    <property type="nucleotide sequence ID" value="NZ_CP072943.1"/>
</dbReference>
<keyword evidence="4" id="KW-1185">Reference proteome</keyword>
<dbReference type="GO" id="GO:0006508">
    <property type="term" value="P:proteolysis"/>
    <property type="evidence" value="ECO:0007669"/>
    <property type="project" value="UniProtKB-KW"/>
</dbReference>
<keyword evidence="1" id="KW-0732">Signal</keyword>
<evidence type="ECO:0000313" key="3">
    <source>
        <dbReference type="EMBL" id="QTX32736.1"/>
    </source>
</evidence>
<evidence type="ECO:0000256" key="1">
    <source>
        <dbReference type="SAM" id="SignalP"/>
    </source>
</evidence>
<feature type="chain" id="PRO_5040366101" evidence="1">
    <location>
        <begin position="23"/>
        <end position="151"/>
    </location>
</feature>
<dbReference type="GO" id="GO:0008233">
    <property type="term" value="F:peptidase activity"/>
    <property type="evidence" value="ECO:0007669"/>
    <property type="project" value="UniProtKB-KW"/>
</dbReference>
<proteinExistence type="predicted"/>
<accession>A0A9Q7ARL9</accession>
<dbReference type="InterPro" id="IPR025748">
    <property type="entry name" value="PrcB_C_dom"/>
</dbReference>
<keyword evidence="3" id="KW-0645">Protease</keyword>
<feature type="signal peptide" evidence="1">
    <location>
        <begin position="1"/>
        <end position="22"/>
    </location>
</feature>
<keyword evidence="3" id="KW-0378">Hydrolase</keyword>
<protein>
    <submittedName>
        <fullName evidence="3">Protease complex subunit PrcB family protein</fullName>
    </submittedName>
</protein>
<gene>
    <name evidence="3" type="ORF">KAR29_02025</name>
</gene>
<organism evidence="3 4">
    <name type="scientific">Aminithiophilus ramosus</name>
    <dbReference type="NCBI Taxonomy" id="3029084"/>
    <lineage>
        <taxon>Bacteria</taxon>
        <taxon>Thermotogati</taxon>
        <taxon>Synergistota</taxon>
        <taxon>Synergistia</taxon>
        <taxon>Synergistales</taxon>
        <taxon>Aminithiophilaceae</taxon>
        <taxon>Aminithiophilus</taxon>
    </lineage>
</organism>
<dbReference type="AlphaFoldDB" id="A0A9Q7ARL9"/>
<dbReference type="Pfam" id="PF14343">
    <property type="entry name" value="PrcB_C"/>
    <property type="match status" value="1"/>
</dbReference>
<dbReference type="EMBL" id="CP072943">
    <property type="protein sequence ID" value="QTX32736.1"/>
    <property type="molecule type" value="Genomic_DNA"/>
</dbReference>
<dbReference type="Proteomes" id="UP000671879">
    <property type="component" value="Chromosome"/>
</dbReference>
<dbReference type="KEGG" id="aram:KAR29_02025"/>
<evidence type="ECO:0000259" key="2">
    <source>
        <dbReference type="Pfam" id="PF14343"/>
    </source>
</evidence>
<name>A0A9Q7ARL9_9BACT</name>
<reference evidence="4" key="1">
    <citation type="submission" date="2021-04" db="EMBL/GenBank/DDBJ databases">
        <title>A novel Synergistetes isolate from a pyrite-forming mixed culture.</title>
        <authorList>
            <person name="Bunk B."/>
            <person name="Sproer C."/>
            <person name="Spring S."/>
            <person name="Pester M."/>
        </authorList>
    </citation>
    <scope>NUCLEOTIDE SEQUENCE [LARGE SCALE GENOMIC DNA]</scope>
    <source>
        <strain evidence="4">J.5.4.2-T.3.5.2</strain>
    </source>
</reference>